<name>L0IHD7_HALRX</name>
<dbReference type="InterPro" id="IPR051212">
    <property type="entry name" value="Type-I_RE_S_subunit"/>
</dbReference>
<dbReference type="GeneID" id="14377622"/>
<feature type="domain" description="Type I restriction modification DNA specificity" evidence="4">
    <location>
        <begin position="229"/>
        <end position="394"/>
    </location>
</feature>
<evidence type="ECO:0000313" key="6">
    <source>
        <dbReference type="Proteomes" id="UP000010846"/>
    </source>
</evidence>
<evidence type="ECO:0000313" key="5">
    <source>
        <dbReference type="EMBL" id="AGB17377.1"/>
    </source>
</evidence>
<dbReference type="HOGENOM" id="CLU_021095_1_1_2"/>
<evidence type="ECO:0000256" key="3">
    <source>
        <dbReference type="ARBA" id="ARBA00023125"/>
    </source>
</evidence>
<dbReference type="RefSeq" id="WP_015301969.1">
    <property type="nucleotide sequence ID" value="NC_019964.1"/>
</dbReference>
<keyword evidence="2" id="KW-0680">Restriction system</keyword>
<evidence type="ECO:0000256" key="2">
    <source>
        <dbReference type="ARBA" id="ARBA00022747"/>
    </source>
</evidence>
<reference evidence="5" key="1">
    <citation type="submission" date="2011-09" db="EMBL/GenBank/DDBJ databases">
        <title>Complete sequence of Halovivax ruber XH-70.</title>
        <authorList>
            <consortium name="US DOE Joint Genome Institute"/>
            <person name="Lucas S."/>
            <person name="Han J."/>
            <person name="Lapidus A."/>
            <person name="Cheng J.-F."/>
            <person name="Goodwin L."/>
            <person name="Pitluck S."/>
            <person name="Peters L."/>
            <person name="Mikhailova N."/>
            <person name="Davenport K."/>
            <person name="Detter J.C."/>
            <person name="Han C."/>
            <person name="Tapia R."/>
            <person name="Land M."/>
            <person name="Hauser L."/>
            <person name="Kyrpides N."/>
            <person name="Ivanova N."/>
            <person name="Pagani I."/>
            <person name="Sproer C."/>
            <person name="Anderson I."/>
            <person name="Woyke T."/>
        </authorList>
    </citation>
    <scope>NUCLEOTIDE SEQUENCE</scope>
    <source>
        <strain evidence="5">XH-70</strain>
    </source>
</reference>
<dbReference type="Gene3D" id="3.90.220.20">
    <property type="entry name" value="DNA methylase specificity domains"/>
    <property type="match status" value="2"/>
</dbReference>
<dbReference type="Proteomes" id="UP000010846">
    <property type="component" value="Chromosome"/>
</dbReference>
<dbReference type="CDD" id="cd17248">
    <property type="entry name" value="RMtype1_S_AmiI-TRD2-CR2_like"/>
    <property type="match status" value="1"/>
</dbReference>
<dbReference type="EMBL" id="CP003050">
    <property type="protein sequence ID" value="AGB17377.1"/>
    <property type="molecule type" value="Genomic_DNA"/>
</dbReference>
<dbReference type="OrthoDB" id="84651at2157"/>
<keyword evidence="3" id="KW-0238">DNA-binding</keyword>
<dbReference type="STRING" id="797302.Halru_2806"/>
<keyword evidence="5" id="KW-0255">Endonuclease</keyword>
<dbReference type="eggNOG" id="arCOG02626">
    <property type="taxonomic scope" value="Archaea"/>
</dbReference>
<keyword evidence="5" id="KW-0378">Hydrolase</keyword>
<dbReference type="GO" id="GO:0003677">
    <property type="term" value="F:DNA binding"/>
    <property type="evidence" value="ECO:0007669"/>
    <property type="project" value="UniProtKB-KW"/>
</dbReference>
<protein>
    <submittedName>
        <fullName evidence="5">Restriction endonuclease S subunit</fullName>
    </submittedName>
</protein>
<proteinExistence type="inferred from homology"/>
<dbReference type="InterPro" id="IPR000055">
    <property type="entry name" value="Restrct_endonuc_typeI_TRD"/>
</dbReference>
<dbReference type="PANTHER" id="PTHR43140">
    <property type="entry name" value="TYPE-1 RESTRICTION ENZYME ECOKI SPECIFICITY PROTEIN"/>
    <property type="match status" value="1"/>
</dbReference>
<sequence>MNNLRDNDDPLSSVRHDHDRIRLKYLVDVNPDSVTGQFSDSDEIEYVEISSVNARGEITDTQMVEFGEAPSRAQRLVQPGDVLISTVRTYLKAIAQIQSPPENMVVSSGFGVLRPNERINPDYLWYVLQSTPFIDWVVANSEGVSYPAISTGRLSDMVIPVPSITQQERICAYLDPWLDSIEQNVGRLNGYKKDLLNQKDHLQRELILGAESPCETSVDSGVDWIGEVPKHWDIVRTRFVAELESGHTPDRSNDEYWENTDIPWVTTSDIKPFREGRKRYLYETEYQISEFGMENSGAHLLPEGTVFLSRTASVGFSGIMGEPMATSQDFANWVCGDEIIPEYLLYVFRSMDQEFDRLMQGSTHQTIYMPDIKSFKTPLPPLEEQREIVNHIEAETERLWELIDRVEETIDLLEEKRQALITAAVTGQIDVSEVKMAPKASFT</sequence>
<keyword evidence="6" id="KW-1185">Reference proteome</keyword>
<dbReference type="GO" id="GO:0009307">
    <property type="term" value="P:DNA restriction-modification system"/>
    <property type="evidence" value="ECO:0007669"/>
    <property type="project" value="UniProtKB-KW"/>
</dbReference>
<dbReference type="Pfam" id="PF01420">
    <property type="entry name" value="Methylase_S"/>
    <property type="match status" value="2"/>
</dbReference>
<dbReference type="AlphaFoldDB" id="L0IHD7"/>
<evidence type="ECO:0000256" key="1">
    <source>
        <dbReference type="ARBA" id="ARBA00010923"/>
    </source>
</evidence>
<dbReference type="GO" id="GO:0004519">
    <property type="term" value="F:endonuclease activity"/>
    <property type="evidence" value="ECO:0007669"/>
    <property type="project" value="UniProtKB-KW"/>
</dbReference>
<dbReference type="InterPro" id="IPR044946">
    <property type="entry name" value="Restrct_endonuc_typeI_TRD_sf"/>
</dbReference>
<evidence type="ECO:0000259" key="4">
    <source>
        <dbReference type="Pfam" id="PF01420"/>
    </source>
</evidence>
<gene>
    <name evidence="5" type="ordered locus">Halru_2806</name>
</gene>
<keyword evidence="5" id="KW-0540">Nuclease</keyword>
<comment type="similarity">
    <text evidence="1">Belongs to the type-I restriction system S methylase family.</text>
</comment>
<dbReference type="REBASE" id="58765">
    <property type="entry name" value="S.HruXH70ORF2807P"/>
</dbReference>
<organism evidence="5 6">
    <name type="scientific">Halovivax ruber (strain DSM 18193 / JCM 13892 / XH-70)</name>
    <dbReference type="NCBI Taxonomy" id="797302"/>
    <lineage>
        <taxon>Archaea</taxon>
        <taxon>Methanobacteriati</taxon>
        <taxon>Methanobacteriota</taxon>
        <taxon>Stenosarchaea group</taxon>
        <taxon>Halobacteria</taxon>
        <taxon>Halobacteriales</taxon>
        <taxon>Natrialbaceae</taxon>
        <taxon>Halovivax</taxon>
    </lineage>
</organism>
<dbReference type="KEGG" id="hru:Halru_2806"/>
<feature type="domain" description="Type I restriction modification DNA specificity" evidence="4">
    <location>
        <begin position="38"/>
        <end position="183"/>
    </location>
</feature>
<dbReference type="Gene3D" id="1.10.287.1120">
    <property type="entry name" value="Bipartite methylase S protein"/>
    <property type="match status" value="1"/>
</dbReference>
<dbReference type="PANTHER" id="PTHR43140:SF1">
    <property type="entry name" value="TYPE I RESTRICTION ENZYME ECOKI SPECIFICITY SUBUNIT"/>
    <property type="match status" value="1"/>
</dbReference>
<dbReference type="SUPFAM" id="SSF116734">
    <property type="entry name" value="DNA methylase specificity domain"/>
    <property type="match status" value="2"/>
</dbReference>
<dbReference type="CDD" id="cd16961">
    <property type="entry name" value="RMtype1_S_TRD-CR_like"/>
    <property type="match status" value="1"/>
</dbReference>
<accession>L0IHD7</accession>